<dbReference type="Pfam" id="PF12796">
    <property type="entry name" value="Ank_2"/>
    <property type="match status" value="3"/>
</dbReference>
<dbReference type="Gene3D" id="1.25.40.20">
    <property type="entry name" value="Ankyrin repeat-containing domain"/>
    <property type="match status" value="1"/>
</dbReference>
<dbReference type="PROSITE" id="PS50297">
    <property type="entry name" value="ANK_REP_REGION"/>
    <property type="match status" value="3"/>
</dbReference>
<dbReference type="Gramene" id="KCW73227">
    <property type="protein sequence ID" value="KCW73227"/>
    <property type="gene ID" value="EUGRSUZ_E01691"/>
</dbReference>
<name>A0A059C4D6_EUCGR</name>
<dbReference type="AlphaFoldDB" id="A0A059C4D6"/>
<accession>A0A059C4D6</accession>
<dbReference type="SUPFAM" id="SSF48403">
    <property type="entry name" value="Ankyrin repeat"/>
    <property type="match status" value="1"/>
</dbReference>
<feature type="repeat" description="ANK" evidence="1">
    <location>
        <begin position="48"/>
        <end position="70"/>
    </location>
</feature>
<evidence type="ECO:0000256" key="1">
    <source>
        <dbReference type="PROSITE-ProRule" id="PRU00023"/>
    </source>
</evidence>
<gene>
    <name evidence="3" type="ORF">EUGRSUZ_E01691</name>
</gene>
<dbReference type="eggNOG" id="KOG0504">
    <property type="taxonomic scope" value="Eukaryota"/>
</dbReference>
<dbReference type="SMART" id="SM00248">
    <property type="entry name" value="ANK"/>
    <property type="match status" value="6"/>
</dbReference>
<dbReference type="STRING" id="71139.A0A059C4D6"/>
<dbReference type="PROSITE" id="PS50088">
    <property type="entry name" value="ANK_REPEAT"/>
    <property type="match status" value="3"/>
</dbReference>
<dbReference type="EMBL" id="KK198757">
    <property type="protein sequence ID" value="KCW73227.1"/>
    <property type="molecule type" value="Genomic_DNA"/>
</dbReference>
<proteinExistence type="predicted"/>
<dbReference type="OMA" id="QPHIAGQ"/>
<evidence type="ECO:0000256" key="2">
    <source>
        <dbReference type="SAM" id="MobiDB-lite"/>
    </source>
</evidence>
<dbReference type="InterPro" id="IPR036770">
    <property type="entry name" value="Ankyrin_rpt-contain_sf"/>
</dbReference>
<dbReference type="PANTHER" id="PTHR24128:SF61">
    <property type="entry name" value="ANKYRIN REPEAT-CONTAINING PROTEIN BDA1-LIKE"/>
    <property type="match status" value="1"/>
</dbReference>
<protein>
    <submittedName>
        <fullName evidence="3">Uncharacterized protein</fullName>
    </submittedName>
</protein>
<evidence type="ECO:0000313" key="3">
    <source>
        <dbReference type="EMBL" id="KCW73227.1"/>
    </source>
</evidence>
<dbReference type="InParanoid" id="A0A059C4D6"/>
<feature type="repeat" description="ANK" evidence="1">
    <location>
        <begin position="82"/>
        <end position="104"/>
    </location>
</feature>
<feature type="repeat" description="ANK" evidence="1">
    <location>
        <begin position="189"/>
        <end position="211"/>
    </location>
</feature>
<sequence length="437" mass="48194">MSKCKGVKEFISSLDQMERFLAARSIDELNDLIKRDGLILEEMALKGAGHTPLHIACVAGHLDLVRVLLKWRPEFAEKVNADGFSPLHIAAARGDVEIARELLRVDRHLCSVKGVERRIPLYYAIVNGELDVMKELLSASPESVQETTAREETTLHLAVKNNRFDAVHVLVEHMENYNCASVINKKDYEGNTALHLAVAVQNFEVVDFMVSQHIMDVNACNKNGRTPLDFSRREAGDREIRNILTKAGARHGTGRSSPDSSLVLEVDQSEGDAPQSSPRPPSRTLNRNKESKGDIRNALLVVAALIANATYQTVLQPPQFITEFNNTSTEGFLPSHSFWITGPLGRDLAYILFTSGNAFGFLRSPHQAAHVTFRDRNGSNLLLLHILPAVQVAGKRDWPEKRGIIVRAAANNSNSSSTDTEAVGASFRFLLEGAFAA</sequence>
<dbReference type="PANTHER" id="PTHR24128">
    <property type="entry name" value="HOMEOBOX PROTEIN WARIAI"/>
    <property type="match status" value="1"/>
</dbReference>
<feature type="region of interest" description="Disordered" evidence="2">
    <location>
        <begin position="265"/>
        <end position="290"/>
    </location>
</feature>
<reference evidence="3" key="1">
    <citation type="submission" date="2013-07" db="EMBL/GenBank/DDBJ databases">
        <title>The genome of Eucalyptus grandis.</title>
        <authorList>
            <person name="Schmutz J."/>
            <person name="Hayes R."/>
            <person name="Myburg A."/>
            <person name="Tuskan G."/>
            <person name="Grattapaglia D."/>
            <person name="Rokhsar D.S."/>
        </authorList>
    </citation>
    <scope>NUCLEOTIDE SEQUENCE</scope>
    <source>
        <tissue evidence="3">Leaf extractions</tissue>
    </source>
</reference>
<keyword evidence="1" id="KW-0040">ANK repeat</keyword>
<organism evidence="3">
    <name type="scientific">Eucalyptus grandis</name>
    <name type="common">Flooded gum</name>
    <dbReference type="NCBI Taxonomy" id="71139"/>
    <lineage>
        <taxon>Eukaryota</taxon>
        <taxon>Viridiplantae</taxon>
        <taxon>Streptophyta</taxon>
        <taxon>Embryophyta</taxon>
        <taxon>Tracheophyta</taxon>
        <taxon>Spermatophyta</taxon>
        <taxon>Magnoliopsida</taxon>
        <taxon>eudicotyledons</taxon>
        <taxon>Gunneridae</taxon>
        <taxon>Pentapetalae</taxon>
        <taxon>rosids</taxon>
        <taxon>malvids</taxon>
        <taxon>Myrtales</taxon>
        <taxon>Myrtaceae</taxon>
        <taxon>Myrtoideae</taxon>
        <taxon>Eucalypteae</taxon>
        <taxon>Eucalyptus</taxon>
    </lineage>
</organism>
<dbReference type="InterPro" id="IPR002110">
    <property type="entry name" value="Ankyrin_rpt"/>
</dbReference>